<dbReference type="InterPro" id="IPR003115">
    <property type="entry name" value="ParB_N"/>
</dbReference>
<reference evidence="5 6" key="1">
    <citation type="submission" date="2020-04" db="EMBL/GenBank/DDBJ databases">
        <authorList>
            <person name="De Canck E."/>
        </authorList>
    </citation>
    <scope>NUCLEOTIDE SEQUENCE [LARGE SCALE GENOMIC DNA]</scope>
    <source>
        <strain evidence="5 6">LMG 29542</strain>
    </source>
</reference>
<feature type="domain" description="ParB-like N-terminal" evidence="4">
    <location>
        <begin position="68"/>
        <end position="157"/>
    </location>
</feature>
<dbReference type="InterPro" id="IPR050336">
    <property type="entry name" value="Chromosome_partition/occlusion"/>
</dbReference>
<dbReference type="RefSeq" id="WP_175232886.1">
    <property type="nucleotide sequence ID" value="NZ_CADIKH010000100.1"/>
</dbReference>
<dbReference type="Proteomes" id="UP000494363">
    <property type="component" value="Unassembled WGS sequence"/>
</dbReference>
<evidence type="ECO:0000256" key="3">
    <source>
        <dbReference type="SAM" id="MobiDB-lite"/>
    </source>
</evidence>
<dbReference type="NCBIfam" id="TIGR00180">
    <property type="entry name" value="parB_part"/>
    <property type="match status" value="1"/>
</dbReference>
<evidence type="ECO:0000259" key="4">
    <source>
        <dbReference type="SMART" id="SM00470"/>
    </source>
</evidence>
<evidence type="ECO:0000256" key="2">
    <source>
        <dbReference type="ARBA" id="ARBA00023125"/>
    </source>
</evidence>
<keyword evidence="6" id="KW-1185">Reference proteome</keyword>
<dbReference type="AlphaFoldDB" id="A0A6J5F9R0"/>
<dbReference type="Gene3D" id="1.10.10.2830">
    <property type="match status" value="1"/>
</dbReference>
<dbReference type="FunFam" id="3.90.1530.30:FF:000001">
    <property type="entry name" value="Chromosome partitioning protein ParB"/>
    <property type="match status" value="1"/>
</dbReference>
<name>A0A6J5F9R0_9BURK</name>
<sequence>MGKPNIREQMLAKTADLKPASSMPREAVEDGVARPAESASLQTAPGLGVALTTAQLRIQELEKSGATSQIKVAEISPNPWQPRRTFNQQKMSELAASIRTAGLMQPIVVRRVKSDYQIVAGERRWRAHQMLEMTHIKAIVIEVPDSDMAGLALTENMTRDDLADYEIAISIKRAEKEFPNRTRLAEFIGKNRTELYRYLSFDSLPEFIRNDLNLEPHVLGASAAEDIVSALKKTGDAGQKTAKELWPQVKSGDLTQTRFVKLISQSGSAESRIDGAARNIDKFFSGKTQAGNITKDSSGLTIKIRPGMLTDDQEKQMRELLARFFSMGQKS</sequence>
<dbReference type="GO" id="GO:0005694">
    <property type="term" value="C:chromosome"/>
    <property type="evidence" value="ECO:0007669"/>
    <property type="project" value="TreeGrafter"/>
</dbReference>
<dbReference type="PANTHER" id="PTHR33375:SF1">
    <property type="entry name" value="CHROMOSOME-PARTITIONING PROTEIN PARB-RELATED"/>
    <property type="match status" value="1"/>
</dbReference>
<feature type="region of interest" description="Disordered" evidence="3">
    <location>
        <begin position="1"/>
        <end position="32"/>
    </location>
</feature>
<gene>
    <name evidence="5" type="primary">noc_9</name>
    <name evidence="5" type="ORF">LMG29542_07635</name>
</gene>
<comment type="similarity">
    <text evidence="1">Belongs to the ParB family.</text>
</comment>
<dbReference type="GO" id="GO:0003677">
    <property type="term" value="F:DNA binding"/>
    <property type="evidence" value="ECO:0007669"/>
    <property type="project" value="UniProtKB-KW"/>
</dbReference>
<dbReference type="SMART" id="SM00470">
    <property type="entry name" value="ParB"/>
    <property type="match status" value="1"/>
</dbReference>
<keyword evidence="2" id="KW-0238">DNA-binding</keyword>
<dbReference type="Pfam" id="PF02195">
    <property type="entry name" value="ParB_N"/>
    <property type="match status" value="1"/>
</dbReference>
<evidence type="ECO:0000313" key="5">
    <source>
        <dbReference type="EMBL" id="CAB3774187.1"/>
    </source>
</evidence>
<dbReference type="EMBL" id="CADIKH010000100">
    <property type="protein sequence ID" value="CAB3774187.1"/>
    <property type="molecule type" value="Genomic_DNA"/>
</dbReference>
<organism evidence="5 6">
    <name type="scientific">Paraburkholderia humisilvae</name>
    <dbReference type="NCBI Taxonomy" id="627669"/>
    <lineage>
        <taxon>Bacteria</taxon>
        <taxon>Pseudomonadati</taxon>
        <taxon>Pseudomonadota</taxon>
        <taxon>Betaproteobacteria</taxon>
        <taxon>Burkholderiales</taxon>
        <taxon>Burkholderiaceae</taxon>
        <taxon>Paraburkholderia</taxon>
    </lineage>
</organism>
<dbReference type="InterPro" id="IPR036086">
    <property type="entry name" value="ParB/Sulfiredoxin_sf"/>
</dbReference>
<dbReference type="SUPFAM" id="SSF109709">
    <property type="entry name" value="KorB DNA-binding domain-like"/>
    <property type="match status" value="1"/>
</dbReference>
<accession>A0A6J5F9R0</accession>
<evidence type="ECO:0000256" key="1">
    <source>
        <dbReference type="ARBA" id="ARBA00006295"/>
    </source>
</evidence>
<evidence type="ECO:0000313" key="6">
    <source>
        <dbReference type="Proteomes" id="UP000494363"/>
    </source>
</evidence>
<dbReference type="PANTHER" id="PTHR33375">
    <property type="entry name" value="CHROMOSOME-PARTITIONING PROTEIN PARB-RELATED"/>
    <property type="match status" value="1"/>
</dbReference>
<dbReference type="Gene3D" id="3.90.1530.10">
    <property type="entry name" value="Conserved hypothetical protein from pyrococcus furiosus pfu- 392566-001, ParB domain"/>
    <property type="match status" value="1"/>
</dbReference>
<protein>
    <submittedName>
        <fullName evidence="5">Nucleoid occlusion protein</fullName>
    </submittedName>
</protein>
<dbReference type="GO" id="GO:0007059">
    <property type="term" value="P:chromosome segregation"/>
    <property type="evidence" value="ECO:0007669"/>
    <property type="project" value="TreeGrafter"/>
</dbReference>
<dbReference type="InterPro" id="IPR004437">
    <property type="entry name" value="ParB/RepB/Spo0J"/>
</dbReference>
<dbReference type="CDD" id="cd16393">
    <property type="entry name" value="SPO0J_N"/>
    <property type="match status" value="1"/>
</dbReference>
<dbReference type="SUPFAM" id="SSF110849">
    <property type="entry name" value="ParB/Sulfiredoxin"/>
    <property type="match status" value="1"/>
</dbReference>
<proteinExistence type="inferred from homology"/>